<name>A0ACC0YUN3_9ROSI</name>
<organism evidence="1 2">
    <name type="scientific">Pistacia integerrima</name>
    <dbReference type="NCBI Taxonomy" id="434235"/>
    <lineage>
        <taxon>Eukaryota</taxon>
        <taxon>Viridiplantae</taxon>
        <taxon>Streptophyta</taxon>
        <taxon>Embryophyta</taxon>
        <taxon>Tracheophyta</taxon>
        <taxon>Spermatophyta</taxon>
        <taxon>Magnoliopsida</taxon>
        <taxon>eudicotyledons</taxon>
        <taxon>Gunneridae</taxon>
        <taxon>Pentapetalae</taxon>
        <taxon>rosids</taxon>
        <taxon>malvids</taxon>
        <taxon>Sapindales</taxon>
        <taxon>Anacardiaceae</taxon>
        <taxon>Pistacia</taxon>
    </lineage>
</organism>
<evidence type="ECO:0000313" key="1">
    <source>
        <dbReference type="EMBL" id="KAJ0040894.1"/>
    </source>
</evidence>
<keyword evidence="2" id="KW-1185">Reference proteome</keyword>
<evidence type="ECO:0000313" key="2">
    <source>
        <dbReference type="Proteomes" id="UP001163603"/>
    </source>
</evidence>
<sequence length="90" mass="10619">MGYSKSELVKFRQYFSYSLEQRIRPRFALVKEVGVKIPLSSMLALSFPHFEKVLKMNRKIILVDKVSTFNFQVIQSTYYREYDLLSGTNV</sequence>
<protein>
    <submittedName>
        <fullName evidence="1">Uncharacterized protein</fullName>
    </submittedName>
</protein>
<accession>A0ACC0YUN3</accession>
<gene>
    <name evidence="1" type="ORF">Pint_26855</name>
</gene>
<comment type="caution">
    <text evidence="1">The sequence shown here is derived from an EMBL/GenBank/DDBJ whole genome shotgun (WGS) entry which is preliminary data.</text>
</comment>
<dbReference type="Proteomes" id="UP001163603">
    <property type="component" value="Chromosome 5"/>
</dbReference>
<dbReference type="EMBL" id="CM047740">
    <property type="protein sequence ID" value="KAJ0040894.1"/>
    <property type="molecule type" value="Genomic_DNA"/>
</dbReference>
<reference evidence="2" key="1">
    <citation type="journal article" date="2023" name="G3 (Bethesda)">
        <title>Genome assembly and association tests identify interacting loci associated with vigor, precocity, and sex in interspecific pistachio rootstocks.</title>
        <authorList>
            <person name="Palmer W."/>
            <person name="Jacygrad E."/>
            <person name="Sagayaradj S."/>
            <person name="Cavanaugh K."/>
            <person name="Han R."/>
            <person name="Bertier L."/>
            <person name="Beede B."/>
            <person name="Kafkas S."/>
            <person name="Golino D."/>
            <person name="Preece J."/>
            <person name="Michelmore R."/>
        </authorList>
    </citation>
    <scope>NUCLEOTIDE SEQUENCE [LARGE SCALE GENOMIC DNA]</scope>
</reference>
<proteinExistence type="predicted"/>